<name>A0A1I2ZRZ9_9SPHI</name>
<accession>A0A1I2ZRZ9</accession>
<dbReference type="RefSeq" id="WP_090996866.1">
    <property type="nucleotide sequence ID" value="NZ_FOPP01000011.1"/>
</dbReference>
<protein>
    <submittedName>
        <fullName evidence="1">Uncharacterized protein</fullName>
    </submittedName>
</protein>
<evidence type="ECO:0000313" key="2">
    <source>
        <dbReference type="Proteomes" id="UP000199666"/>
    </source>
</evidence>
<dbReference type="OrthoDB" id="797407at2"/>
<dbReference type="Proteomes" id="UP000199666">
    <property type="component" value="Unassembled WGS sequence"/>
</dbReference>
<keyword evidence="2" id="KW-1185">Reference proteome</keyword>
<sequence>MANQLTSNAEALRLFFTEDIYLIPQQAVTVGESAVKPMKVEVVFKYLGKNQKNILILVNDDQNEVSTVEGRELLRKLVKAIDLTANDFALVNYASYKGHHYDDFKTTFGCKLVLAFGVGASDLNLPVQPQNLLVDYNGVKFIFSSNLDDLERDLPGKKTLWTSLQQLK</sequence>
<reference evidence="1 2" key="1">
    <citation type="submission" date="2016-10" db="EMBL/GenBank/DDBJ databases">
        <authorList>
            <person name="de Groot N.N."/>
        </authorList>
    </citation>
    <scope>NUCLEOTIDE SEQUENCE [LARGE SCALE GENOMIC DNA]</scope>
    <source>
        <strain evidence="1 2">DSM 18684</strain>
    </source>
</reference>
<dbReference type="STRING" id="414048.SAMN04489864_11153"/>
<proteinExistence type="predicted"/>
<dbReference type="AlphaFoldDB" id="A0A1I2ZRZ9"/>
<organism evidence="1 2">
    <name type="scientific">Pedobacter insulae</name>
    <dbReference type="NCBI Taxonomy" id="414048"/>
    <lineage>
        <taxon>Bacteria</taxon>
        <taxon>Pseudomonadati</taxon>
        <taxon>Bacteroidota</taxon>
        <taxon>Sphingobacteriia</taxon>
        <taxon>Sphingobacteriales</taxon>
        <taxon>Sphingobacteriaceae</taxon>
        <taxon>Pedobacter</taxon>
    </lineage>
</organism>
<evidence type="ECO:0000313" key="1">
    <source>
        <dbReference type="EMBL" id="SFH40588.1"/>
    </source>
</evidence>
<dbReference type="EMBL" id="FOPP01000011">
    <property type="protein sequence ID" value="SFH40588.1"/>
    <property type="molecule type" value="Genomic_DNA"/>
</dbReference>
<gene>
    <name evidence="1" type="ORF">SAMN04489864_11153</name>
</gene>